<evidence type="ECO:0000256" key="1">
    <source>
        <dbReference type="SAM" id="MobiDB-lite"/>
    </source>
</evidence>
<dbReference type="EMBL" id="LXQA010634599">
    <property type="protein sequence ID" value="MCI63304.1"/>
    <property type="molecule type" value="Genomic_DNA"/>
</dbReference>
<dbReference type="Proteomes" id="UP000265520">
    <property type="component" value="Unassembled WGS sequence"/>
</dbReference>
<feature type="region of interest" description="Disordered" evidence="1">
    <location>
        <begin position="1"/>
        <end position="56"/>
    </location>
</feature>
<evidence type="ECO:0000313" key="3">
    <source>
        <dbReference type="Proteomes" id="UP000265520"/>
    </source>
</evidence>
<accession>A0A392TRJ8</accession>
<name>A0A392TRJ8_9FABA</name>
<evidence type="ECO:0000313" key="2">
    <source>
        <dbReference type="EMBL" id="MCI63304.1"/>
    </source>
</evidence>
<feature type="compositionally biased region" description="Basic and acidic residues" evidence="1">
    <location>
        <begin position="33"/>
        <end position="43"/>
    </location>
</feature>
<protein>
    <submittedName>
        <fullName evidence="2">Uncharacterized protein</fullName>
    </submittedName>
</protein>
<organism evidence="2 3">
    <name type="scientific">Trifolium medium</name>
    <dbReference type="NCBI Taxonomy" id="97028"/>
    <lineage>
        <taxon>Eukaryota</taxon>
        <taxon>Viridiplantae</taxon>
        <taxon>Streptophyta</taxon>
        <taxon>Embryophyta</taxon>
        <taxon>Tracheophyta</taxon>
        <taxon>Spermatophyta</taxon>
        <taxon>Magnoliopsida</taxon>
        <taxon>eudicotyledons</taxon>
        <taxon>Gunneridae</taxon>
        <taxon>Pentapetalae</taxon>
        <taxon>rosids</taxon>
        <taxon>fabids</taxon>
        <taxon>Fabales</taxon>
        <taxon>Fabaceae</taxon>
        <taxon>Papilionoideae</taxon>
        <taxon>50 kb inversion clade</taxon>
        <taxon>NPAAA clade</taxon>
        <taxon>Hologalegina</taxon>
        <taxon>IRL clade</taxon>
        <taxon>Trifolieae</taxon>
        <taxon>Trifolium</taxon>
    </lineage>
</organism>
<feature type="non-terminal residue" evidence="2">
    <location>
        <position position="1"/>
    </location>
</feature>
<sequence length="86" mass="8950">KNKRDASGAAGGPSGSLKSGTPSGHLSPAPSFEGDRTKSVRVEDLDDTTSQKHPRIIDVEDPSNFLSSSLHKLTPGVLAGQFVLPP</sequence>
<comment type="caution">
    <text evidence="2">The sequence shown here is derived from an EMBL/GenBank/DDBJ whole genome shotgun (WGS) entry which is preliminary data.</text>
</comment>
<dbReference type="AlphaFoldDB" id="A0A392TRJ8"/>
<feature type="non-terminal residue" evidence="2">
    <location>
        <position position="86"/>
    </location>
</feature>
<proteinExistence type="predicted"/>
<keyword evidence="3" id="KW-1185">Reference proteome</keyword>
<reference evidence="2 3" key="1">
    <citation type="journal article" date="2018" name="Front. Plant Sci.">
        <title>Red Clover (Trifolium pratense) and Zigzag Clover (T. medium) - A Picture of Genomic Similarities and Differences.</title>
        <authorList>
            <person name="Dluhosova J."/>
            <person name="Istvanek J."/>
            <person name="Nedelnik J."/>
            <person name="Repkova J."/>
        </authorList>
    </citation>
    <scope>NUCLEOTIDE SEQUENCE [LARGE SCALE GENOMIC DNA]</scope>
    <source>
        <strain evidence="3">cv. 10/8</strain>
        <tissue evidence="2">Leaf</tissue>
    </source>
</reference>